<dbReference type="EMBL" id="BJUK01000023">
    <property type="protein sequence ID" value="GEK47872.1"/>
    <property type="molecule type" value="Genomic_DNA"/>
</dbReference>
<organism evidence="1 2">
    <name type="scientific">Bisbaumannia pacifica</name>
    <dbReference type="NCBI Taxonomy" id="77098"/>
    <lineage>
        <taxon>Bacteria</taxon>
        <taxon>Pseudomonadati</taxon>
        <taxon>Pseudomonadota</taxon>
        <taxon>Gammaproteobacteria</taxon>
        <taxon>Oceanospirillales</taxon>
        <taxon>Halomonadaceae</taxon>
        <taxon>Bisbaumannia</taxon>
    </lineage>
</organism>
<name>A0A510X8W1_9GAMM</name>
<evidence type="ECO:0000313" key="2">
    <source>
        <dbReference type="Proteomes" id="UP000321275"/>
    </source>
</evidence>
<accession>A0A510X8W1</accession>
<proteinExistence type="predicted"/>
<comment type="caution">
    <text evidence="1">The sequence shown here is derived from an EMBL/GenBank/DDBJ whole genome shotgun (WGS) entry which is preliminary data.</text>
</comment>
<keyword evidence="2" id="KW-1185">Reference proteome</keyword>
<protein>
    <submittedName>
        <fullName evidence="1">Uncharacterized protein</fullName>
    </submittedName>
</protein>
<dbReference type="Proteomes" id="UP000321275">
    <property type="component" value="Unassembled WGS sequence"/>
</dbReference>
<reference evidence="1 2" key="1">
    <citation type="submission" date="2019-07" db="EMBL/GenBank/DDBJ databases">
        <title>Whole genome shotgun sequence of Halomonas pacifica NBRC 102220.</title>
        <authorList>
            <person name="Hosoyama A."/>
            <person name="Uohara A."/>
            <person name="Ohji S."/>
            <person name="Ichikawa N."/>
        </authorList>
    </citation>
    <scope>NUCLEOTIDE SEQUENCE [LARGE SCALE GENOMIC DNA]</scope>
    <source>
        <strain evidence="1 2">NBRC 102220</strain>
    </source>
</reference>
<dbReference type="AlphaFoldDB" id="A0A510X8W1"/>
<sequence>MEAHPLMPRDLLARLEVIPVVAMQEFDELEEVVAPGPVEQGPERYIRGCWPGRKVHA</sequence>
<gene>
    <name evidence="1" type="ORF">HPA02_21550</name>
</gene>
<evidence type="ECO:0000313" key="1">
    <source>
        <dbReference type="EMBL" id="GEK47872.1"/>
    </source>
</evidence>